<sequence length="290" mass="33552">MTNQNTEDHLKRALKEGNLINVGQNSISKENKKGMISTDSKFNKTYFKYNLPIGIDFGKSLKPNNFLTSLEILDRILEIPNISEQNRFKLENLRLYLTTGKIWHYKRELKTLLEDDIIKQEKAKETKSPKEITENTFISLLISLHFILTQASITNVKWVSQNQILTYIESTDQKKILHEWKTKNYGKLPEDLIFLSLISQTLIQKISQLNIPEDQYCQLNDLKNLVISAKFSKILNILSLKLNSLSPIYLSSIKSASNSKDKEATRQVSSDINNIFIYRILVTLNILQKE</sequence>
<name>A0A5B9D7Q4_9ARCH</name>
<reference evidence="1 2" key="2">
    <citation type="journal article" date="2024" name="Int. J. Syst. Evol. Microbiol.">
        <title>Promethearchaeum syntrophicum gen. nov., sp. nov., an anaerobic, obligately syntrophic archaeon, the first isolate of the lineage 'Asgard' archaea, and proposal of the new archaeal phylum Promethearchaeota phyl. nov. and kingdom Promethearchaeati regn. nov.</title>
        <authorList>
            <person name="Imachi H."/>
            <person name="Nobu M.K."/>
            <person name="Kato S."/>
            <person name="Takaki Y."/>
            <person name="Miyazaki M."/>
            <person name="Miyata M."/>
            <person name="Ogawara M."/>
            <person name="Saito Y."/>
            <person name="Sakai S."/>
            <person name="Tahara Y.O."/>
            <person name="Takano Y."/>
            <person name="Tasumi E."/>
            <person name="Uematsu K."/>
            <person name="Yoshimura T."/>
            <person name="Itoh T."/>
            <person name="Ohkuma M."/>
            <person name="Takai K."/>
        </authorList>
    </citation>
    <scope>NUCLEOTIDE SEQUENCE [LARGE SCALE GENOMIC DNA]</scope>
    <source>
        <strain evidence="1 2">MK-D1</strain>
    </source>
</reference>
<dbReference type="Proteomes" id="UP000321408">
    <property type="component" value="Chromosome"/>
</dbReference>
<accession>A0A5B9D7Q4</accession>
<evidence type="ECO:0000313" key="2">
    <source>
        <dbReference type="Proteomes" id="UP000321408"/>
    </source>
</evidence>
<dbReference type="GeneID" id="41328954"/>
<evidence type="ECO:0000313" key="1">
    <source>
        <dbReference type="EMBL" id="QEE15132.1"/>
    </source>
</evidence>
<proteinExistence type="predicted"/>
<dbReference type="EMBL" id="CP042905">
    <property type="protein sequence ID" value="QEE15132.1"/>
    <property type="molecule type" value="Genomic_DNA"/>
</dbReference>
<dbReference type="RefSeq" id="WP_147662054.1">
    <property type="nucleotide sequence ID" value="NZ_CP042905.2"/>
</dbReference>
<organism evidence="1 2">
    <name type="scientific">Promethearchaeum syntrophicum</name>
    <dbReference type="NCBI Taxonomy" id="2594042"/>
    <lineage>
        <taxon>Archaea</taxon>
        <taxon>Promethearchaeati</taxon>
        <taxon>Promethearchaeota</taxon>
        <taxon>Promethearchaeia</taxon>
        <taxon>Promethearchaeales</taxon>
        <taxon>Promethearchaeaceae</taxon>
        <taxon>Promethearchaeum</taxon>
    </lineage>
</organism>
<gene>
    <name evidence="1" type="ORF">DSAG12_00955</name>
</gene>
<dbReference type="AlphaFoldDB" id="A0A5B9D7Q4"/>
<reference evidence="1 2" key="1">
    <citation type="journal article" date="2020" name="Nature">
        <title>Isolation of an archaeon at the prokaryote-eukaryote interface.</title>
        <authorList>
            <person name="Imachi H."/>
            <person name="Nobu M.K."/>
            <person name="Nakahara N."/>
            <person name="Morono Y."/>
            <person name="Ogawara M."/>
            <person name="Takaki Y."/>
            <person name="Takano Y."/>
            <person name="Uematsu K."/>
            <person name="Ikuta T."/>
            <person name="Ito M."/>
            <person name="Matsui Y."/>
            <person name="Miyazaki M."/>
            <person name="Murata K."/>
            <person name="Saito Y."/>
            <person name="Sakai S."/>
            <person name="Song C."/>
            <person name="Tasumi E."/>
            <person name="Yamanaka Y."/>
            <person name="Yamaguchi T."/>
            <person name="Kamagata Y."/>
            <person name="Tamaki H."/>
            <person name="Takai K."/>
        </authorList>
    </citation>
    <scope>NUCLEOTIDE SEQUENCE [LARGE SCALE GENOMIC DNA]</scope>
    <source>
        <strain evidence="1 2">MK-D1</strain>
    </source>
</reference>
<dbReference type="KEGG" id="psyt:DSAG12_00955"/>
<protein>
    <submittedName>
        <fullName evidence="1">Uncharacterized protein</fullName>
    </submittedName>
</protein>
<keyword evidence="2" id="KW-1185">Reference proteome</keyword>